<dbReference type="EMBL" id="FUYF01000025">
    <property type="protein sequence ID" value="SKA95243.1"/>
    <property type="molecule type" value="Genomic_DNA"/>
</dbReference>
<evidence type="ECO:0000313" key="4">
    <source>
        <dbReference type="Proteomes" id="UP000190286"/>
    </source>
</evidence>
<dbReference type="AlphaFoldDB" id="A0A1T4Y0T1"/>
<feature type="region of interest" description="Disordered" evidence="1">
    <location>
        <begin position="177"/>
        <end position="204"/>
    </location>
</feature>
<reference evidence="3 4" key="1">
    <citation type="submission" date="2017-02" db="EMBL/GenBank/DDBJ databases">
        <authorList>
            <person name="Peterson S.W."/>
        </authorList>
    </citation>
    <scope>NUCLEOTIDE SEQUENCE [LARGE SCALE GENOMIC DNA]</scope>
    <source>
        <strain evidence="3 4">ATCC 27749</strain>
    </source>
</reference>
<organism evidence="3 4">
    <name type="scientific">Gemmiger formicilis</name>
    <dbReference type="NCBI Taxonomy" id="745368"/>
    <lineage>
        <taxon>Bacteria</taxon>
        <taxon>Bacillati</taxon>
        <taxon>Bacillota</taxon>
        <taxon>Clostridia</taxon>
        <taxon>Eubacteriales</taxon>
        <taxon>Gemmiger</taxon>
    </lineage>
</organism>
<evidence type="ECO:0000256" key="1">
    <source>
        <dbReference type="SAM" id="MobiDB-lite"/>
    </source>
</evidence>
<evidence type="ECO:0000313" key="3">
    <source>
        <dbReference type="EMBL" id="SKA95243.1"/>
    </source>
</evidence>
<proteinExistence type="predicted"/>
<evidence type="ECO:0000256" key="2">
    <source>
        <dbReference type="SAM" id="SignalP"/>
    </source>
</evidence>
<feature type="signal peptide" evidence="2">
    <location>
        <begin position="1"/>
        <end position="23"/>
    </location>
</feature>
<sequence length="204" mass="22158">MKKWTAAALAALTALTLTGCSFQDVMLYLYGGDSFVTSAEPDYTTCDGDNGVTVVYDQNQWEQPVMAQDDTLSLTTGNQLSYTVVLLQTTDTYTDFLAQSGQELEETTGTVRYDIGFTVPDAAVSAVRYDCGSYQTIFAQIDYDCGETIYVTAAARTQDYEPIIALLQNVWPTGHAPENARTADKTTKAVTEDDVNGGRSKSLA</sequence>
<dbReference type="OrthoDB" id="9940884at2"/>
<dbReference type="STRING" id="745368.SAMN02745178_02597"/>
<dbReference type="Proteomes" id="UP000190286">
    <property type="component" value="Unassembled WGS sequence"/>
</dbReference>
<dbReference type="RefSeq" id="WP_078785420.1">
    <property type="nucleotide sequence ID" value="NZ_DBEXDX010000019.1"/>
</dbReference>
<gene>
    <name evidence="3" type="ORF">SAMN02745178_02597</name>
</gene>
<feature type="chain" id="PRO_5038580111" evidence="2">
    <location>
        <begin position="24"/>
        <end position="204"/>
    </location>
</feature>
<protein>
    <submittedName>
        <fullName evidence="3">Uncharacterized protein</fullName>
    </submittedName>
</protein>
<keyword evidence="2" id="KW-0732">Signal</keyword>
<accession>A0A1T4Y0T1</accession>
<dbReference type="GeneID" id="93339029"/>
<feature type="compositionally biased region" description="Basic and acidic residues" evidence="1">
    <location>
        <begin position="181"/>
        <end position="191"/>
    </location>
</feature>
<dbReference type="PROSITE" id="PS51257">
    <property type="entry name" value="PROKAR_LIPOPROTEIN"/>
    <property type="match status" value="1"/>
</dbReference>
<name>A0A1T4Y0T1_9FIRM</name>
<keyword evidence="4" id="KW-1185">Reference proteome</keyword>